<dbReference type="InterPro" id="IPR029052">
    <property type="entry name" value="Metallo-depent_PP-like"/>
</dbReference>
<gene>
    <name evidence="3" type="ORF">CAMP_LOCUS14039</name>
</gene>
<dbReference type="InterPro" id="IPR004843">
    <property type="entry name" value="Calcineurin-like_PHP"/>
</dbReference>
<dbReference type="InterPro" id="IPR050341">
    <property type="entry name" value="PP1_catalytic_subunit"/>
</dbReference>
<evidence type="ECO:0000313" key="3">
    <source>
        <dbReference type="EMBL" id="CAI5451402.1"/>
    </source>
</evidence>
<dbReference type="AlphaFoldDB" id="A0A9P1IWF8"/>
<name>A0A9P1IWF8_9PELO</name>
<protein>
    <recommendedName>
        <fullName evidence="1">Serine/threonine-protein phosphatase</fullName>
        <ecNumber evidence="1">3.1.3.16</ecNumber>
    </recommendedName>
</protein>
<reference evidence="3" key="1">
    <citation type="submission" date="2022-11" db="EMBL/GenBank/DDBJ databases">
        <authorList>
            <person name="Kikuchi T."/>
        </authorList>
    </citation>
    <scope>NUCLEOTIDE SEQUENCE</scope>
    <source>
        <strain evidence="3">PS1010</strain>
    </source>
</reference>
<feature type="domain" description="Serine/threonine specific protein phosphatases" evidence="2">
    <location>
        <begin position="126"/>
        <end position="131"/>
    </location>
</feature>
<dbReference type="SUPFAM" id="SSF56300">
    <property type="entry name" value="Metallo-dependent phosphatases"/>
    <property type="match status" value="1"/>
</dbReference>
<dbReference type="GO" id="GO:0005634">
    <property type="term" value="C:nucleus"/>
    <property type="evidence" value="ECO:0007669"/>
    <property type="project" value="TreeGrafter"/>
</dbReference>
<dbReference type="EC" id="3.1.3.16" evidence="1"/>
<sequence>MVNPSKNDSKMEDTDDSFNQVYTAKELRQLIEIVVDIFKSEPTLKEVSPPCTIVGDIHGQYRDLVRILYQTTPEVEKRRSRGQDLGCSMNRFVFLGDYVDRGPNSVECICLLFSLKIIYPSQYTLLRGNHETKSINYVYGLREELMNKLDNDEGLDVWNRFNDAFALMPLAALVGTQILCMHGGISPHLQSLNDIRKIKRPLVDLRDGTLAQDLLWSDPLQFCNIHVNA</sequence>
<comment type="similarity">
    <text evidence="1">Belongs to the PPP phosphatase family.</text>
</comment>
<comment type="caution">
    <text evidence="3">The sequence shown here is derived from an EMBL/GenBank/DDBJ whole genome shotgun (WGS) entry which is preliminary data.</text>
</comment>
<dbReference type="Proteomes" id="UP001152747">
    <property type="component" value="Unassembled WGS sequence"/>
</dbReference>
<organism evidence="3 4">
    <name type="scientific">Caenorhabditis angaria</name>
    <dbReference type="NCBI Taxonomy" id="860376"/>
    <lineage>
        <taxon>Eukaryota</taxon>
        <taxon>Metazoa</taxon>
        <taxon>Ecdysozoa</taxon>
        <taxon>Nematoda</taxon>
        <taxon>Chromadorea</taxon>
        <taxon>Rhabditida</taxon>
        <taxon>Rhabditina</taxon>
        <taxon>Rhabditomorpha</taxon>
        <taxon>Rhabditoidea</taxon>
        <taxon>Rhabditidae</taxon>
        <taxon>Peloderinae</taxon>
        <taxon>Caenorhabditis</taxon>
    </lineage>
</organism>
<dbReference type="EMBL" id="CANHGI010000005">
    <property type="protein sequence ID" value="CAI5451402.1"/>
    <property type="molecule type" value="Genomic_DNA"/>
</dbReference>
<evidence type="ECO:0000313" key="4">
    <source>
        <dbReference type="Proteomes" id="UP001152747"/>
    </source>
</evidence>
<dbReference type="OrthoDB" id="5840512at2759"/>
<proteinExistence type="inferred from homology"/>
<dbReference type="Gene3D" id="3.60.21.10">
    <property type="match status" value="1"/>
</dbReference>
<dbReference type="PROSITE" id="PS00125">
    <property type="entry name" value="SER_THR_PHOSPHATASE"/>
    <property type="match status" value="1"/>
</dbReference>
<evidence type="ECO:0000256" key="1">
    <source>
        <dbReference type="RuleBase" id="RU004273"/>
    </source>
</evidence>
<keyword evidence="4" id="KW-1185">Reference proteome</keyword>
<dbReference type="PANTHER" id="PTHR11668:SF450">
    <property type="entry name" value="SERINE_THREONINE-PROTEIN PHOSPHATASE"/>
    <property type="match status" value="1"/>
</dbReference>
<accession>A0A9P1IWF8</accession>
<dbReference type="Pfam" id="PF00149">
    <property type="entry name" value="Metallophos"/>
    <property type="match status" value="1"/>
</dbReference>
<dbReference type="PRINTS" id="PR00114">
    <property type="entry name" value="STPHPHTASE"/>
</dbReference>
<dbReference type="GO" id="GO:0005737">
    <property type="term" value="C:cytoplasm"/>
    <property type="evidence" value="ECO:0007669"/>
    <property type="project" value="TreeGrafter"/>
</dbReference>
<comment type="catalytic activity">
    <reaction evidence="1">
        <text>O-phospho-L-threonyl-[protein] + H2O = L-threonyl-[protein] + phosphate</text>
        <dbReference type="Rhea" id="RHEA:47004"/>
        <dbReference type="Rhea" id="RHEA-COMP:11060"/>
        <dbReference type="Rhea" id="RHEA-COMP:11605"/>
        <dbReference type="ChEBI" id="CHEBI:15377"/>
        <dbReference type="ChEBI" id="CHEBI:30013"/>
        <dbReference type="ChEBI" id="CHEBI:43474"/>
        <dbReference type="ChEBI" id="CHEBI:61977"/>
        <dbReference type="EC" id="3.1.3.16"/>
    </reaction>
</comment>
<dbReference type="GO" id="GO:0004722">
    <property type="term" value="F:protein serine/threonine phosphatase activity"/>
    <property type="evidence" value="ECO:0007669"/>
    <property type="project" value="UniProtKB-EC"/>
</dbReference>
<dbReference type="SMART" id="SM00156">
    <property type="entry name" value="PP2Ac"/>
    <property type="match status" value="1"/>
</dbReference>
<evidence type="ECO:0000259" key="2">
    <source>
        <dbReference type="PROSITE" id="PS00125"/>
    </source>
</evidence>
<dbReference type="InterPro" id="IPR006186">
    <property type="entry name" value="Ser/Thr-sp_prot-phosphatase"/>
</dbReference>
<dbReference type="PANTHER" id="PTHR11668">
    <property type="entry name" value="SERINE/THREONINE PROTEIN PHOSPHATASE"/>
    <property type="match status" value="1"/>
</dbReference>
<keyword evidence="1" id="KW-0378">Hydrolase</keyword>